<evidence type="ECO:0000259" key="9">
    <source>
        <dbReference type="Pfam" id="PF17768"/>
    </source>
</evidence>
<keyword evidence="4" id="KW-0378">Hydrolase</keyword>
<evidence type="ECO:0000313" key="11">
    <source>
        <dbReference type="Proteomes" id="UP000630353"/>
    </source>
</evidence>
<evidence type="ECO:0000259" key="7">
    <source>
        <dbReference type="Pfam" id="PF01368"/>
    </source>
</evidence>
<evidence type="ECO:0000256" key="2">
    <source>
        <dbReference type="ARBA" id="ARBA00019841"/>
    </source>
</evidence>
<dbReference type="Pfam" id="PF02272">
    <property type="entry name" value="DHHA1"/>
    <property type="match status" value="1"/>
</dbReference>
<reference evidence="10" key="1">
    <citation type="journal article" date="2014" name="Int. J. Syst. Evol. Microbiol.">
        <title>Complete genome sequence of Corynebacterium casei LMG S-19264T (=DSM 44701T), isolated from a smear-ripened cheese.</title>
        <authorList>
            <consortium name="US DOE Joint Genome Institute (JGI-PGF)"/>
            <person name="Walter F."/>
            <person name="Albersmeier A."/>
            <person name="Kalinowski J."/>
            <person name="Ruckert C."/>
        </authorList>
    </citation>
    <scope>NUCLEOTIDE SEQUENCE</scope>
    <source>
        <strain evidence="10">KCTC 42651</strain>
    </source>
</reference>
<name>A0A919CQ40_9PROT</name>
<dbReference type="GO" id="GO:0006310">
    <property type="term" value="P:DNA recombination"/>
    <property type="evidence" value="ECO:0007669"/>
    <property type="project" value="InterPro"/>
</dbReference>
<dbReference type="SUPFAM" id="SSF64182">
    <property type="entry name" value="DHH phosphoesterases"/>
    <property type="match status" value="1"/>
</dbReference>
<dbReference type="Proteomes" id="UP000630353">
    <property type="component" value="Unassembled WGS sequence"/>
</dbReference>
<dbReference type="Pfam" id="PF17768">
    <property type="entry name" value="RecJ_OB"/>
    <property type="match status" value="1"/>
</dbReference>
<dbReference type="Pfam" id="PF01368">
    <property type="entry name" value="DHH"/>
    <property type="match status" value="1"/>
</dbReference>
<dbReference type="Gene3D" id="3.10.310.30">
    <property type="match status" value="1"/>
</dbReference>
<dbReference type="PANTHER" id="PTHR30255">
    <property type="entry name" value="SINGLE-STRANDED-DNA-SPECIFIC EXONUCLEASE RECJ"/>
    <property type="match status" value="1"/>
</dbReference>
<evidence type="ECO:0000256" key="6">
    <source>
        <dbReference type="SAM" id="Coils"/>
    </source>
</evidence>
<accession>A0A919CQ40</accession>
<dbReference type="RefSeq" id="WP_189988398.1">
    <property type="nucleotide sequence ID" value="NZ_BMZS01000003.1"/>
</dbReference>
<dbReference type="AlphaFoldDB" id="A0A919CQ40"/>
<evidence type="ECO:0000256" key="3">
    <source>
        <dbReference type="ARBA" id="ARBA00022722"/>
    </source>
</evidence>
<organism evidence="10 11">
    <name type="scientific">Thalassobaculum fulvum</name>
    <dbReference type="NCBI Taxonomy" id="1633335"/>
    <lineage>
        <taxon>Bacteria</taxon>
        <taxon>Pseudomonadati</taxon>
        <taxon>Pseudomonadota</taxon>
        <taxon>Alphaproteobacteria</taxon>
        <taxon>Rhodospirillales</taxon>
        <taxon>Thalassobaculaceae</taxon>
        <taxon>Thalassobaculum</taxon>
    </lineage>
</organism>
<evidence type="ECO:0000313" key="10">
    <source>
        <dbReference type="EMBL" id="GHD46549.1"/>
    </source>
</evidence>
<evidence type="ECO:0000256" key="4">
    <source>
        <dbReference type="ARBA" id="ARBA00022801"/>
    </source>
</evidence>
<evidence type="ECO:0000259" key="8">
    <source>
        <dbReference type="Pfam" id="PF02272"/>
    </source>
</evidence>
<dbReference type="InterPro" id="IPR041122">
    <property type="entry name" value="RecJ_OB"/>
</dbReference>
<dbReference type="InterPro" id="IPR051673">
    <property type="entry name" value="SSDNA_exonuclease_RecJ"/>
</dbReference>
<keyword evidence="5 10" id="KW-0269">Exonuclease</keyword>
<dbReference type="InterPro" id="IPR038763">
    <property type="entry name" value="DHH_sf"/>
</dbReference>
<keyword evidence="3" id="KW-0540">Nuclease</keyword>
<feature type="coiled-coil region" evidence="6">
    <location>
        <begin position="332"/>
        <end position="371"/>
    </location>
</feature>
<evidence type="ECO:0000256" key="1">
    <source>
        <dbReference type="ARBA" id="ARBA00005915"/>
    </source>
</evidence>
<dbReference type="Gene3D" id="3.90.1640.30">
    <property type="match status" value="1"/>
</dbReference>
<dbReference type="GO" id="GO:0003676">
    <property type="term" value="F:nucleic acid binding"/>
    <property type="evidence" value="ECO:0007669"/>
    <property type="project" value="InterPro"/>
</dbReference>
<sequence length="592" mass="61015">MTATVLGVERSATGRRWVARGGGNGAVERVGLAIAQRHGLPEIVGRLIAQRGVALEAVERFLDPTLKAELPDPSVLRDMDAAAARLADAVQAGRTVGLFADYDVDGATSAALMTRYLRAVGTETVVHIPDRIDEGYGPNLPALEGLAGRGAAVVACLDCGILALDTLGAAKAAGIEVLVIDHHLAGPDLPAAVAVVNPNRLDESGEFGHLAACGVTFLTLVALNRELRRRGWFEARREPDLRNLLDLVALGTVCDVVPLAGLNRAYVAQGIRVMATRGNPGLAALGDVARLDRRPDPYHLGFVLGPRINAGGRVGRADLGARLLSTEDPVEAATLAAELDRYNEERRAIEAQVLEAAIAQAEAQADAAALVVTGEGWHPGVVGIVASRLKDRFNRPACVVGFEDGIGTGSGRSVPGVQLGAAVIAARQAGLLVKGGGHAMAAGFTVEPGRLGAFRAFLCERVAADLEGQAATPTLSVDAALAPGGATGDLVRTVGRIGPFGTGNPEPRFVFPAVRVVGAGVVGENHVRCTLAGADGGRLKAIAFRALDGDLGGSLLRAGSTAMHVAGHLRADDFRGGDQVQLIVDDAAPANG</sequence>
<dbReference type="InterPro" id="IPR003156">
    <property type="entry name" value="DHHA1_dom"/>
</dbReference>
<evidence type="ECO:0000256" key="5">
    <source>
        <dbReference type="ARBA" id="ARBA00022839"/>
    </source>
</evidence>
<keyword evidence="11" id="KW-1185">Reference proteome</keyword>
<dbReference type="PANTHER" id="PTHR30255:SF2">
    <property type="entry name" value="SINGLE-STRANDED-DNA-SPECIFIC EXONUCLEASE RECJ"/>
    <property type="match status" value="1"/>
</dbReference>
<dbReference type="NCBIfam" id="TIGR00644">
    <property type="entry name" value="recJ"/>
    <property type="match status" value="1"/>
</dbReference>
<gene>
    <name evidence="10" type="ORF">GCM10017083_15780</name>
</gene>
<feature type="domain" description="DHHA1" evidence="8">
    <location>
        <begin position="369"/>
        <end position="463"/>
    </location>
</feature>
<reference evidence="10" key="2">
    <citation type="submission" date="2020-09" db="EMBL/GenBank/DDBJ databases">
        <authorList>
            <person name="Sun Q."/>
            <person name="Kim S."/>
        </authorList>
    </citation>
    <scope>NUCLEOTIDE SEQUENCE</scope>
    <source>
        <strain evidence="10">KCTC 42651</strain>
    </source>
</reference>
<keyword evidence="6" id="KW-0175">Coiled coil</keyword>
<comment type="similarity">
    <text evidence="1">Belongs to the RecJ family.</text>
</comment>
<dbReference type="InterPro" id="IPR004610">
    <property type="entry name" value="RecJ"/>
</dbReference>
<proteinExistence type="inferred from homology"/>
<dbReference type="InterPro" id="IPR001667">
    <property type="entry name" value="DDH_dom"/>
</dbReference>
<feature type="domain" description="RecJ OB" evidence="9">
    <location>
        <begin position="477"/>
        <end position="586"/>
    </location>
</feature>
<protein>
    <recommendedName>
        <fullName evidence="2">Single-stranded-DNA-specific exonuclease RecJ</fullName>
    </recommendedName>
</protein>
<comment type="caution">
    <text evidence="10">The sequence shown here is derived from an EMBL/GenBank/DDBJ whole genome shotgun (WGS) entry which is preliminary data.</text>
</comment>
<dbReference type="GO" id="GO:0008409">
    <property type="term" value="F:5'-3' exonuclease activity"/>
    <property type="evidence" value="ECO:0007669"/>
    <property type="project" value="InterPro"/>
</dbReference>
<feature type="domain" description="DDH" evidence="7">
    <location>
        <begin position="98"/>
        <end position="252"/>
    </location>
</feature>
<dbReference type="EMBL" id="BMZS01000003">
    <property type="protein sequence ID" value="GHD46549.1"/>
    <property type="molecule type" value="Genomic_DNA"/>
</dbReference>
<dbReference type="GO" id="GO:0006281">
    <property type="term" value="P:DNA repair"/>
    <property type="evidence" value="ECO:0007669"/>
    <property type="project" value="InterPro"/>
</dbReference>